<evidence type="ECO:0000313" key="8">
    <source>
        <dbReference type="Proteomes" id="UP000070544"/>
    </source>
</evidence>
<dbReference type="EMBL" id="KQ965771">
    <property type="protein sequence ID" value="KXS14136.1"/>
    <property type="molecule type" value="Genomic_DNA"/>
</dbReference>
<feature type="non-terminal residue" evidence="7">
    <location>
        <position position="1"/>
    </location>
</feature>
<dbReference type="OMA" id="VHGGHTH"/>
<protein>
    <submittedName>
        <fullName evidence="7">Zinc/iron permease</fullName>
    </submittedName>
</protein>
<dbReference type="GO" id="GO:0005886">
    <property type="term" value="C:plasma membrane"/>
    <property type="evidence" value="ECO:0007669"/>
    <property type="project" value="TreeGrafter"/>
</dbReference>
<name>A0A139ABF9_GONPJ</name>
<dbReference type="PANTHER" id="PTHR11040">
    <property type="entry name" value="ZINC/IRON TRANSPORTER"/>
    <property type="match status" value="1"/>
</dbReference>
<keyword evidence="3 6" id="KW-1133">Transmembrane helix</keyword>
<evidence type="ECO:0000313" key="7">
    <source>
        <dbReference type="EMBL" id="KXS14136.1"/>
    </source>
</evidence>
<feature type="transmembrane region" description="Helical" evidence="6">
    <location>
        <begin position="261"/>
        <end position="281"/>
    </location>
</feature>
<dbReference type="PANTHER" id="PTHR11040:SF44">
    <property type="entry name" value="PROTEIN ZNTC-RELATED"/>
    <property type="match status" value="1"/>
</dbReference>
<dbReference type="OrthoDB" id="448280at2759"/>
<feature type="region of interest" description="Disordered" evidence="5">
    <location>
        <begin position="173"/>
        <end position="238"/>
    </location>
</feature>
<sequence>IADPCAPDFSEDRERSLHIAAIFIQIAISLSGTLIPIILQRYNLAGKFTDFVFDGIRNFGTGIILTTGTIHMLLPAYTLLTSPCLPPKWSTDYTAFTGVFALVGMLLTQVHPDDRVGVSTSDQIVLVFCVSVSTFPTPVKSFSYNHTDHVSEHGHAHEHAHDHEEHLERGYRDGASDLTLPSNHAHTNGPPSSSPHSSPHTHTHTHTHTRTDSSPALPFVPKDQPHTHPFHEEDDGHGHLRDALFAGGDVAGRLRKKQVTVYLLETGIASHSFFVGLVLGTSRGAELRALMFALAFHQFFEGMALSATLLDAKFTSRAPAIIMVCLYTIIKPLGVAVGIALNEAYNPNSPAALLTQGILDAVSAGVLIYDSLVNLLHVNITSNAKFHASPVWKKTVTFALLYAGVAVMSTIGKFA</sequence>
<feature type="compositionally biased region" description="Basic residues" evidence="5">
    <location>
        <begin position="199"/>
        <end position="208"/>
    </location>
</feature>
<feature type="transmembrane region" description="Helical" evidence="6">
    <location>
        <begin position="287"/>
        <end position="309"/>
    </location>
</feature>
<proteinExistence type="predicted"/>
<keyword evidence="8" id="KW-1185">Reference proteome</keyword>
<dbReference type="Pfam" id="PF02535">
    <property type="entry name" value="Zip"/>
    <property type="match status" value="1"/>
</dbReference>
<evidence type="ECO:0000256" key="3">
    <source>
        <dbReference type="ARBA" id="ARBA00022989"/>
    </source>
</evidence>
<evidence type="ECO:0000256" key="5">
    <source>
        <dbReference type="SAM" id="MobiDB-lite"/>
    </source>
</evidence>
<dbReference type="STRING" id="1344416.A0A139ABF9"/>
<evidence type="ECO:0000256" key="2">
    <source>
        <dbReference type="ARBA" id="ARBA00022692"/>
    </source>
</evidence>
<keyword evidence="2 6" id="KW-0812">Transmembrane</keyword>
<feature type="compositionally biased region" description="Basic and acidic residues" evidence="5">
    <location>
        <begin position="223"/>
        <end position="238"/>
    </location>
</feature>
<feature type="transmembrane region" description="Helical" evidence="6">
    <location>
        <begin position="353"/>
        <end position="376"/>
    </location>
</feature>
<comment type="subcellular location">
    <subcellularLocation>
        <location evidence="1">Membrane</location>
        <topology evidence="1">Multi-pass membrane protein</topology>
    </subcellularLocation>
</comment>
<feature type="compositionally biased region" description="Low complexity" evidence="5">
    <location>
        <begin position="186"/>
        <end position="198"/>
    </location>
</feature>
<dbReference type="Proteomes" id="UP000070544">
    <property type="component" value="Unassembled WGS sequence"/>
</dbReference>
<dbReference type="GO" id="GO:0005385">
    <property type="term" value="F:zinc ion transmembrane transporter activity"/>
    <property type="evidence" value="ECO:0007669"/>
    <property type="project" value="TreeGrafter"/>
</dbReference>
<evidence type="ECO:0000256" key="4">
    <source>
        <dbReference type="ARBA" id="ARBA00023136"/>
    </source>
</evidence>
<organism evidence="7 8">
    <name type="scientific">Gonapodya prolifera (strain JEL478)</name>
    <name type="common">Monoblepharis prolifera</name>
    <dbReference type="NCBI Taxonomy" id="1344416"/>
    <lineage>
        <taxon>Eukaryota</taxon>
        <taxon>Fungi</taxon>
        <taxon>Fungi incertae sedis</taxon>
        <taxon>Chytridiomycota</taxon>
        <taxon>Chytridiomycota incertae sedis</taxon>
        <taxon>Monoblepharidomycetes</taxon>
        <taxon>Monoblepharidales</taxon>
        <taxon>Gonapodyaceae</taxon>
        <taxon>Gonapodya</taxon>
    </lineage>
</organism>
<feature type="transmembrane region" description="Helical" evidence="6">
    <location>
        <begin position="51"/>
        <end position="73"/>
    </location>
</feature>
<accession>A0A139ABF9</accession>
<dbReference type="AlphaFoldDB" id="A0A139ABF9"/>
<evidence type="ECO:0000256" key="6">
    <source>
        <dbReference type="SAM" id="Phobius"/>
    </source>
</evidence>
<feature type="transmembrane region" description="Helical" evidence="6">
    <location>
        <begin position="321"/>
        <end position="341"/>
    </location>
</feature>
<dbReference type="InterPro" id="IPR003689">
    <property type="entry name" value="ZIP"/>
</dbReference>
<feature type="transmembrane region" description="Helical" evidence="6">
    <location>
        <begin position="17"/>
        <end position="39"/>
    </location>
</feature>
<feature type="transmembrane region" description="Helical" evidence="6">
    <location>
        <begin position="396"/>
        <end position="414"/>
    </location>
</feature>
<gene>
    <name evidence="7" type="ORF">M427DRAFT_57906</name>
</gene>
<evidence type="ECO:0000256" key="1">
    <source>
        <dbReference type="ARBA" id="ARBA00004141"/>
    </source>
</evidence>
<reference evidence="7 8" key="1">
    <citation type="journal article" date="2015" name="Genome Biol. Evol.">
        <title>Phylogenomic analyses indicate that early fungi evolved digesting cell walls of algal ancestors of land plants.</title>
        <authorList>
            <person name="Chang Y."/>
            <person name="Wang S."/>
            <person name="Sekimoto S."/>
            <person name="Aerts A.L."/>
            <person name="Choi C."/>
            <person name="Clum A."/>
            <person name="LaButti K.M."/>
            <person name="Lindquist E.A."/>
            <person name="Yee Ngan C."/>
            <person name="Ohm R.A."/>
            <person name="Salamov A.A."/>
            <person name="Grigoriev I.V."/>
            <person name="Spatafora J.W."/>
            <person name="Berbee M.L."/>
        </authorList>
    </citation>
    <scope>NUCLEOTIDE SEQUENCE [LARGE SCALE GENOMIC DNA]</scope>
    <source>
        <strain evidence="7 8">JEL478</strain>
    </source>
</reference>
<keyword evidence="4 6" id="KW-0472">Membrane</keyword>